<keyword evidence="5 12" id="KW-0547">Nucleotide-binding</keyword>
<dbReference type="EMBL" id="CP003923">
    <property type="protein sequence ID" value="AIC95660.1"/>
    <property type="molecule type" value="Genomic_DNA"/>
</dbReference>
<dbReference type="Pfam" id="PF14572">
    <property type="entry name" value="Pribosyl_synth"/>
    <property type="match status" value="1"/>
</dbReference>
<gene>
    <name evidence="12" type="primary">prs</name>
    <name evidence="14" type="ORF">BleG1_3096</name>
</gene>
<dbReference type="eggNOG" id="COG0462">
    <property type="taxonomic scope" value="Bacteria"/>
</dbReference>
<evidence type="ECO:0000256" key="6">
    <source>
        <dbReference type="ARBA" id="ARBA00022777"/>
    </source>
</evidence>
<evidence type="ECO:0000256" key="8">
    <source>
        <dbReference type="ARBA" id="ARBA00022842"/>
    </source>
</evidence>
<dbReference type="InterPro" id="IPR000836">
    <property type="entry name" value="PRTase_dom"/>
</dbReference>
<feature type="domain" description="Ribose-phosphate pyrophosphokinase N-terminal" evidence="13">
    <location>
        <begin position="10"/>
        <end position="125"/>
    </location>
</feature>
<dbReference type="STRING" id="1246626.BleG1_3096"/>
<dbReference type="Pfam" id="PF13793">
    <property type="entry name" value="Pribosyltran_N"/>
    <property type="match status" value="1"/>
</dbReference>
<dbReference type="PROSITE" id="PS00114">
    <property type="entry name" value="PRPP_SYNTHASE"/>
    <property type="match status" value="1"/>
</dbReference>
<dbReference type="GO" id="GO:0006164">
    <property type="term" value="P:purine nucleotide biosynthetic process"/>
    <property type="evidence" value="ECO:0007669"/>
    <property type="project" value="TreeGrafter"/>
</dbReference>
<evidence type="ECO:0000256" key="7">
    <source>
        <dbReference type="ARBA" id="ARBA00022840"/>
    </source>
</evidence>
<dbReference type="CDD" id="cd06223">
    <property type="entry name" value="PRTases_typeI"/>
    <property type="match status" value="1"/>
</dbReference>
<dbReference type="GO" id="GO:0000287">
    <property type="term" value="F:magnesium ion binding"/>
    <property type="evidence" value="ECO:0007669"/>
    <property type="project" value="UniProtKB-UniRule"/>
</dbReference>
<comment type="subcellular location">
    <subcellularLocation>
        <location evidence="12">Cytoplasm</location>
    </subcellularLocation>
</comment>
<dbReference type="GO" id="GO:0009156">
    <property type="term" value="P:ribonucleoside monophosphate biosynthetic process"/>
    <property type="evidence" value="ECO:0007669"/>
    <property type="project" value="InterPro"/>
</dbReference>
<dbReference type="InterPro" id="IPR029057">
    <property type="entry name" value="PRTase-like"/>
</dbReference>
<sequence>MSYVMNDKFKLFTIQSNPLLTQEVADQLGCTIGECTVNRFSDGEVQIHIQESVRGAKVFILQSTSQPGNEHVIELLIMIDALKRASAGEINVVIPYFGYARQDRKARSREPIAAKLIANLLETAGADRVVTVDLHAPQIQGFFNIPVDPLQGIPLLAQHYIKKNLVNPVVVAPNTSGLGRARKLAEYIDAPIAFVDKRQPEPGFAQAIDIVGEVKGMDAIIIDDLIDTAATVTLAAHSLVENGAKDVYTCCTHPVLTGPAIERLAIAPIKEIVVTNTIELPIEKQLDNMTILSMAGLLADAIYRIYKEQSVSTLFQ</sequence>
<evidence type="ECO:0000256" key="10">
    <source>
        <dbReference type="ARBA" id="ARBA00054914"/>
    </source>
</evidence>
<reference evidence="14 15" key="1">
    <citation type="journal article" date="2014" name="Gene">
        <title>A comparative genomic analysis of the alkalitolerant soil bacterium Bacillus lehensis G1.</title>
        <authorList>
            <person name="Noor Y.M."/>
            <person name="Samsulrizal N.H."/>
            <person name="Jema'on N.A."/>
            <person name="Low K.O."/>
            <person name="Ramli A.N."/>
            <person name="Alias N.I."/>
            <person name="Damis S.I."/>
            <person name="Fuzi S.F."/>
            <person name="Isa M.N."/>
            <person name="Murad A.M."/>
            <person name="Raih M.F."/>
            <person name="Bakar F.D."/>
            <person name="Najimudin N."/>
            <person name="Mahadi N.M."/>
            <person name="Illias R.M."/>
        </authorList>
    </citation>
    <scope>NUCLEOTIDE SEQUENCE [LARGE SCALE GENOMIC DNA]</scope>
    <source>
        <strain evidence="14 15">G1</strain>
    </source>
</reference>
<comment type="caution">
    <text evidence="12">Lacks conserved residue(s) required for the propagation of feature annotation.</text>
</comment>
<keyword evidence="6 12" id="KW-0418">Kinase</keyword>
<keyword evidence="7 12" id="KW-0067">ATP-binding</keyword>
<proteinExistence type="inferred from homology"/>
<dbReference type="PANTHER" id="PTHR10210:SF41">
    <property type="entry name" value="RIBOSE-PHOSPHATE PYROPHOSPHOKINASE 1, CHLOROPLASTIC"/>
    <property type="match status" value="1"/>
</dbReference>
<dbReference type="GO" id="GO:0006015">
    <property type="term" value="P:5-phosphoribose 1-diphosphate biosynthetic process"/>
    <property type="evidence" value="ECO:0007669"/>
    <property type="project" value="UniProtKB-UniRule"/>
</dbReference>
<dbReference type="HOGENOM" id="CLU_033546_1_0_9"/>
<comment type="pathway">
    <text evidence="1 12">Metabolic intermediate biosynthesis; 5-phospho-alpha-D-ribose 1-diphosphate biosynthesis; 5-phospho-alpha-D-ribose 1-diphosphate from D-ribose 5-phosphate (route I): step 1/1.</text>
</comment>
<name>A0A060M0W1_9BACI</name>
<feature type="active site" evidence="12">
    <location>
        <position position="197"/>
    </location>
</feature>
<keyword evidence="12" id="KW-0963">Cytoplasm</keyword>
<dbReference type="InterPro" id="IPR037515">
    <property type="entry name" value="Rib-P_diPkinase_bac"/>
</dbReference>
<protein>
    <recommendedName>
        <fullName evidence="12">Ribose-phosphate pyrophosphokinase</fullName>
        <shortName evidence="12">RPPK</shortName>
        <ecNumber evidence="12">2.7.6.1</ecNumber>
    </recommendedName>
    <alternativeName>
        <fullName evidence="12">5-phospho-D-ribosyl alpha-1-diphosphate synthase</fullName>
    </alternativeName>
    <alternativeName>
        <fullName evidence="12">Phosphoribosyl diphosphate synthase</fullName>
    </alternativeName>
    <alternativeName>
        <fullName evidence="12">Phosphoribosyl pyrophosphate synthase</fullName>
        <shortName evidence="12">P-Rib-PP synthase</shortName>
        <shortName evidence="12">PRPP synthase</shortName>
        <shortName evidence="12">PRPPase</shortName>
    </alternativeName>
</protein>
<evidence type="ECO:0000256" key="4">
    <source>
        <dbReference type="ARBA" id="ARBA00022727"/>
    </source>
</evidence>
<comment type="function">
    <text evidence="10 12">Involved in the biosynthesis of the central metabolite phospho-alpha-D-ribosyl-1-pyrophosphate (PRPP) via the transfer of pyrophosphoryl group from ATP to 1-hydroxyl of ribose-5-phosphate (Rib-5-P).</text>
</comment>
<evidence type="ECO:0000256" key="12">
    <source>
        <dbReference type="HAMAP-Rule" id="MF_00583"/>
    </source>
</evidence>
<evidence type="ECO:0000259" key="13">
    <source>
        <dbReference type="Pfam" id="PF13793"/>
    </source>
</evidence>
<evidence type="ECO:0000256" key="11">
    <source>
        <dbReference type="ARBA" id="ARBA00061444"/>
    </source>
</evidence>
<feature type="binding site" evidence="12">
    <location>
        <begin position="101"/>
        <end position="102"/>
    </location>
    <ligand>
        <name>ATP</name>
        <dbReference type="ChEBI" id="CHEBI:30616"/>
    </ligand>
</feature>
<feature type="binding site" evidence="12">
    <location>
        <begin position="227"/>
        <end position="231"/>
    </location>
    <ligand>
        <name>D-ribose 5-phosphate</name>
        <dbReference type="ChEBI" id="CHEBI:78346"/>
    </ligand>
</feature>
<dbReference type="GO" id="GO:0004749">
    <property type="term" value="F:ribose phosphate diphosphokinase activity"/>
    <property type="evidence" value="ECO:0007669"/>
    <property type="project" value="UniProtKB-UniRule"/>
</dbReference>
<dbReference type="FunFam" id="3.40.50.2020:FF:000001">
    <property type="entry name" value="Ribose-phosphate pyrophosphokinase"/>
    <property type="match status" value="1"/>
</dbReference>
<dbReference type="InterPro" id="IPR005946">
    <property type="entry name" value="Rib-P_diPkinase"/>
</dbReference>
<dbReference type="HAMAP" id="MF_00583_B">
    <property type="entry name" value="RibP_PPkinase_B"/>
    <property type="match status" value="1"/>
</dbReference>
<dbReference type="KEGG" id="ble:BleG1_3096"/>
<dbReference type="UniPathway" id="UPA00087">
    <property type="reaction ID" value="UER00172"/>
</dbReference>
<dbReference type="Proteomes" id="UP000027142">
    <property type="component" value="Chromosome"/>
</dbReference>
<dbReference type="InterPro" id="IPR000842">
    <property type="entry name" value="PRib_PP_synth_CS"/>
</dbReference>
<keyword evidence="2 12" id="KW-0808">Transferase</keyword>
<dbReference type="NCBIfam" id="NF002320">
    <property type="entry name" value="PRK01259.1"/>
    <property type="match status" value="1"/>
</dbReference>
<evidence type="ECO:0000313" key="14">
    <source>
        <dbReference type="EMBL" id="AIC95660.1"/>
    </source>
</evidence>
<keyword evidence="15" id="KW-1185">Reference proteome</keyword>
<evidence type="ECO:0000256" key="1">
    <source>
        <dbReference type="ARBA" id="ARBA00004996"/>
    </source>
</evidence>
<evidence type="ECO:0000256" key="3">
    <source>
        <dbReference type="ARBA" id="ARBA00022723"/>
    </source>
</evidence>
<dbReference type="Gene3D" id="3.40.50.2020">
    <property type="match status" value="2"/>
</dbReference>
<dbReference type="SUPFAM" id="SSF53271">
    <property type="entry name" value="PRTase-like"/>
    <property type="match status" value="1"/>
</dbReference>
<keyword evidence="4 12" id="KW-0545">Nucleotide biosynthesis</keyword>
<dbReference type="GO" id="GO:0002189">
    <property type="term" value="C:ribose phosphate diphosphokinase complex"/>
    <property type="evidence" value="ECO:0007669"/>
    <property type="project" value="TreeGrafter"/>
</dbReference>
<comment type="cofactor">
    <cofactor evidence="12">
        <name>Mg(2+)</name>
        <dbReference type="ChEBI" id="CHEBI:18420"/>
    </cofactor>
    <text evidence="12">Binds 1 Mg(2+) ion per subunit.</text>
</comment>
<organism evidence="14 15">
    <name type="scientific">Shouchella lehensis G1</name>
    <dbReference type="NCBI Taxonomy" id="1246626"/>
    <lineage>
        <taxon>Bacteria</taxon>
        <taxon>Bacillati</taxon>
        <taxon>Bacillota</taxon>
        <taxon>Bacilli</taxon>
        <taxon>Bacillales</taxon>
        <taxon>Bacillaceae</taxon>
        <taxon>Shouchella</taxon>
    </lineage>
</organism>
<feature type="binding site" evidence="12">
    <location>
        <position position="223"/>
    </location>
    <ligand>
        <name>D-ribose 5-phosphate</name>
        <dbReference type="ChEBI" id="CHEBI:78346"/>
    </ligand>
</feature>
<dbReference type="EC" id="2.7.6.1" evidence="12"/>
<feature type="binding site" evidence="12">
    <location>
        <begin position="42"/>
        <end position="44"/>
    </location>
    <ligand>
        <name>ATP</name>
        <dbReference type="ChEBI" id="CHEBI:30616"/>
    </ligand>
</feature>
<evidence type="ECO:0000313" key="15">
    <source>
        <dbReference type="Proteomes" id="UP000027142"/>
    </source>
</evidence>
<dbReference type="GO" id="GO:0016301">
    <property type="term" value="F:kinase activity"/>
    <property type="evidence" value="ECO:0007669"/>
    <property type="project" value="UniProtKB-KW"/>
</dbReference>
<comment type="catalytic activity">
    <reaction evidence="9 12">
        <text>D-ribose 5-phosphate + ATP = 5-phospho-alpha-D-ribose 1-diphosphate + AMP + H(+)</text>
        <dbReference type="Rhea" id="RHEA:15609"/>
        <dbReference type="ChEBI" id="CHEBI:15378"/>
        <dbReference type="ChEBI" id="CHEBI:30616"/>
        <dbReference type="ChEBI" id="CHEBI:58017"/>
        <dbReference type="ChEBI" id="CHEBI:78346"/>
        <dbReference type="ChEBI" id="CHEBI:456215"/>
        <dbReference type="EC" id="2.7.6.1"/>
    </reaction>
</comment>
<evidence type="ECO:0000256" key="5">
    <source>
        <dbReference type="ARBA" id="ARBA00022741"/>
    </source>
</evidence>
<feature type="binding site" evidence="12">
    <location>
        <position position="135"/>
    </location>
    <ligand>
        <name>Mg(2+)</name>
        <dbReference type="ChEBI" id="CHEBI:18420"/>
    </ligand>
</feature>
<keyword evidence="3 12" id="KW-0479">Metal-binding</keyword>
<dbReference type="SMART" id="SM01400">
    <property type="entry name" value="Pribosyltran_N"/>
    <property type="match status" value="1"/>
</dbReference>
<keyword evidence="8 12" id="KW-0460">Magnesium</keyword>
<dbReference type="GO" id="GO:0005524">
    <property type="term" value="F:ATP binding"/>
    <property type="evidence" value="ECO:0007669"/>
    <property type="project" value="UniProtKB-KW"/>
</dbReference>
<dbReference type="PATRIC" id="fig|1246626.3.peg.3088"/>
<dbReference type="GO" id="GO:0005737">
    <property type="term" value="C:cytoplasm"/>
    <property type="evidence" value="ECO:0007669"/>
    <property type="project" value="UniProtKB-SubCell"/>
</dbReference>
<dbReference type="NCBIfam" id="TIGR01251">
    <property type="entry name" value="ribP_PPkin"/>
    <property type="match status" value="1"/>
</dbReference>
<dbReference type="AlphaFoldDB" id="A0A060M0W1"/>
<comment type="similarity">
    <text evidence="11 12">Belongs to the ribose-phosphate pyrophosphokinase family. Class I subfamily.</text>
</comment>
<comment type="subunit">
    <text evidence="12">Homohexamer.</text>
</comment>
<evidence type="ECO:0000256" key="9">
    <source>
        <dbReference type="ARBA" id="ARBA00049535"/>
    </source>
</evidence>
<evidence type="ECO:0000256" key="2">
    <source>
        <dbReference type="ARBA" id="ARBA00022679"/>
    </source>
</evidence>
<dbReference type="InterPro" id="IPR029099">
    <property type="entry name" value="Pribosyltran_N"/>
</dbReference>
<dbReference type="PANTHER" id="PTHR10210">
    <property type="entry name" value="RIBOSE-PHOSPHATE DIPHOSPHOKINASE FAMILY MEMBER"/>
    <property type="match status" value="1"/>
</dbReference>
<accession>A0A060M0W1</accession>